<accession>A0AAD5LCV1</accession>
<organism evidence="4 5">
    <name type="scientific">Daphnia sinensis</name>
    <dbReference type="NCBI Taxonomy" id="1820382"/>
    <lineage>
        <taxon>Eukaryota</taxon>
        <taxon>Metazoa</taxon>
        <taxon>Ecdysozoa</taxon>
        <taxon>Arthropoda</taxon>
        <taxon>Crustacea</taxon>
        <taxon>Branchiopoda</taxon>
        <taxon>Diplostraca</taxon>
        <taxon>Cladocera</taxon>
        <taxon>Anomopoda</taxon>
        <taxon>Daphniidae</taxon>
        <taxon>Daphnia</taxon>
        <taxon>Daphnia similis group</taxon>
    </lineage>
</organism>
<evidence type="ECO:0000313" key="4">
    <source>
        <dbReference type="EMBL" id="KAI9559595.1"/>
    </source>
</evidence>
<reference evidence="4 5" key="1">
    <citation type="submission" date="2022-05" db="EMBL/GenBank/DDBJ databases">
        <title>A multi-omics perspective on studying reproductive biology in Daphnia sinensis.</title>
        <authorList>
            <person name="Jia J."/>
        </authorList>
    </citation>
    <scope>NUCLEOTIDE SEQUENCE [LARGE SCALE GENOMIC DNA]</scope>
    <source>
        <strain evidence="4 5">WSL</strain>
    </source>
</reference>
<sequence length="354" mass="39611">MARFIFVLLIWNGFLVHHFPFSHGLEICREDTECSTPDNYCFNGFCEYCIPCQQFLRQPPYSGACAKHEEDCGPCLPGAVAEELVRMRYDFRCKKVDELISGSSTTQPFTIPDWATWTSSIAVLVMVTGTVVTLYMKLKKNSVSRHDQLSDGTSPPTSEKVTAQVAVERDAPHNPDWREEEEEIQPLTSIMMSNEERRLGRLNNVQAQPMNDPFGRNLGDDLNSSNARLLLDVIPSDSEGSANNDVSTGAYNGVTVELSNYRNEITRNQENNSTALLEEASNQTEQPSLLPSYTSPTSDVVSLPIEIEPGGSHNGSEEDTGERRYEKIEFGFLLKIKRIIMRTPGRVNNISGPY</sequence>
<dbReference type="Proteomes" id="UP000820818">
    <property type="component" value="Linkage Group LG4"/>
</dbReference>
<gene>
    <name evidence="4" type="ORF">GHT06_013600</name>
</gene>
<evidence type="ECO:0000256" key="2">
    <source>
        <dbReference type="SAM" id="Phobius"/>
    </source>
</evidence>
<keyword evidence="2" id="KW-0812">Transmembrane</keyword>
<feature type="region of interest" description="Disordered" evidence="1">
    <location>
        <begin position="278"/>
        <end position="298"/>
    </location>
</feature>
<dbReference type="AlphaFoldDB" id="A0AAD5LCV1"/>
<comment type="caution">
    <text evidence="4">The sequence shown here is derived from an EMBL/GenBank/DDBJ whole genome shotgun (WGS) entry which is preliminary data.</text>
</comment>
<feature type="transmembrane region" description="Helical" evidence="2">
    <location>
        <begin position="114"/>
        <end position="136"/>
    </location>
</feature>
<protein>
    <recommendedName>
        <fullName evidence="6">TNFR-Cys domain-containing protein</fullName>
    </recommendedName>
</protein>
<proteinExistence type="predicted"/>
<feature type="chain" id="PRO_5042006274" description="TNFR-Cys domain-containing protein" evidence="3">
    <location>
        <begin position="25"/>
        <end position="354"/>
    </location>
</feature>
<evidence type="ECO:0000256" key="1">
    <source>
        <dbReference type="SAM" id="MobiDB-lite"/>
    </source>
</evidence>
<keyword evidence="5" id="KW-1185">Reference proteome</keyword>
<evidence type="ECO:0008006" key="6">
    <source>
        <dbReference type="Google" id="ProtNLM"/>
    </source>
</evidence>
<keyword evidence="3" id="KW-0732">Signal</keyword>
<feature type="compositionally biased region" description="Low complexity" evidence="1">
    <location>
        <begin position="287"/>
        <end position="298"/>
    </location>
</feature>
<keyword evidence="2" id="KW-1133">Transmembrane helix</keyword>
<evidence type="ECO:0000256" key="3">
    <source>
        <dbReference type="SAM" id="SignalP"/>
    </source>
</evidence>
<evidence type="ECO:0000313" key="5">
    <source>
        <dbReference type="Proteomes" id="UP000820818"/>
    </source>
</evidence>
<keyword evidence="2" id="KW-0472">Membrane</keyword>
<dbReference type="EMBL" id="WJBH02000004">
    <property type="protein sequence ID" value="KAI9559595.1"/>
    <property type="molecule type" value="Genomic_DNA"/>
</dbReference>
<name>A0AAD5LCV1_9CRUS</name>
<feature type="signal peptide" evidence="3">
    <location>
        <begin position="1"/>
        <end position="24"/>
    </location>
</feature>